<dbReference type="OMA" id="ASIMHTH"/>
<dbReference type="InterPro" id="IPR002182">
    <property type="entry name" value="NB-ARC"/>
</dbReference>
<keyword evidence="4" id="KW-1185">Reference proteome</keyword>
<dbReference type="PANTHER" id="PTHR36766">
    <property type="entry name" value="PLANT BROAD-SPECTRUM MILDEW RESISTANCE PROTEIN RPW8"/>
    <property type="match status" value="1"/>
</dbReference>
<dbReference type="GO" id="GO:0006952">
    <property type="term" value="P:defense response"/>
    <property type="evidence" value="ECO:0007669"/>
    <property type="project" value="UniProtKB-KW"/>
</dbReference>
<dbReference type="SUPFAM" id="SSF52540">
    <property type="entry name" value="P-loop containing nucleoside triphosphate hydrolases"/>
    <property type="match status" value="1"/>
</dbReference>
<dbReference type="InterPro" id="IPR027417">
    <property type="entry name" value="P-loop_NTPase"/>
</dbReference>
<dbReference type="Proteomes" id="UP000594263">
    <property type="component" value="Unplaced"/>
</dbReference>
<evidence type="ECO:0000256" key="1">
    <source>
        <dbReference type="ARBA" id="ARBA00022821"/>
    </source>
</evidence>
<evidence type="ECO:0000313" key="3">
    <source>
        <dbReference type="EnsemblPlants" id="Kaladp0048s0217.1.v1.1.CDS.1"/>
    </source>
</evidence>
<dbReference type="PRINTS" id="PR00364">
    <property type="entry name" value="DISEASERSIST"/>
</dbReference>
<reference evidence="3" key="1">
    <citation type="submission" date="2021-01" db="UniProtKB">
        <authorList>
            <consortium name="EnsemblPlants"/>
        </authorList>
    </citation>
    <scope>IDENTIFICATION</scope>
</reference>
<dbReference type="GO" id="GO:0043531">
    <property type="term" value="F:ADP binding"/>
    <property type="evidence" value="ECO:0007669"/>
    <property type="project" value="InterPro"/>
</dbReference>
<dbReference type="Gene3D" id="3.40.50.300">
    <property type="entry name" value="P-loop containing nucleotide triphosphate hydrolases"/>
    <property type="match status" value="1"/>
</dbReference>
<sequence>MAGPEVAFTSAAIKVLFTQGAYDFFFKWKLDEMLLDRLKALVNSTKSLLTVAEMRRQIQENSIGDEWFKKARFAICDAEDVLDKIFTDVQKEEYRLGDSPGTVNIVKDKFRYKGKDIVCSVHPCKKTREAEMRKLIERLESIASEVSHLGLDTTAELAAIREARGRPTSSVNDTIEIFGRSEDKKNIMKLLESRDGADDALRVIPIVGLGGVGKTTLANMVFKECRSSTPPMFDVSAWACLSDEFKVGDVIKSILEFITKRRPKLDGLDSLQQELKKELQGKKFLLILDDMWSEDPRKWDDLRTPFLVGKSGSRIIVTTGSKDVAKLVTSVPNVFYLLNVMSEEESWSLFKSVAFPEGGEGESTELKKIGQGIVEKCKGLPLSVPLL</sequence>
<dbReference type="Pfam" id="PF00931">
    <property type="entry name" value="NB-ARC"/>
    <property type="match status" value="1"/>
</dbReference>
<feature type="domain" description="NB-ARC" evidence="2">
    <location>
        <begin position="185"/>
        <end position="357"/>
    </location>
</feature>
<proteinExistence type="predicted"/>
<evidence type="ECO:0000313" key="4">
    <source>
        <dbReference type="Proteomes" id="UP000594263"/>
    </source>
</evidence>
<dbReference type="InterPro" id="IPR042197">
    <property type="entry name" value="Apaf_helical"/>
</dbReference>
<dbReference type="EnsemblPlants" id="Kaladp0048s0217.1.v1.1">
    <property type="protein sequence ID" value="Kaladp0048s0217.1.v1.1.CDS.1"/>
    <property type="gene ID" value="Kaladp0048s0217.v1.1"/>
</dbReference>
<dbReference type="Gramene" id="Kaladp0048s0217.1.v1.1">
    <property type="protein sequence ID" value="Kaladp0048s0217.1.v1.1.CDS.1"/>
    <property type="gene ID" value="Kaladp0048s0217.v1.1"/>
</dbReference>
<organism evidence="3 4">
    <name type="scientific">Kalanchoe fedtschenkoi</name>
    <name type="common">Lavender scallops</name>
    <name type="synonym">South American air plant</name>
    <dbReference type="NCBI Taxonomy" id="63787"/>
    <lineage>
        <taxon>Eukaryota</taxon>
        <taxon>Viridiplantae</taxon>
        <taxon>Streptophyta</taxon>
        <taxon>Embryophyta</taxon>
        <taxon>Tracheophyta</taxon>
        <taxon>Spermatophyta</taxon>
        <taxon>Magnoliopsida</taxon>
        <taxon>eudicotyledons</taxon>
        <taxon>Gunneridae</taxon>
        <taxon>Pentapetalae</taxon>
        <taxon>Saxifragales</taxon>
        <taxon>Crassulaceae</taxon>
        <taxon>Kalanchoe</taxon>
    </lineage>
</organism>
<dbReference type="Gene3D" id="1.10.8.430">
    <property type="entry name" value="Helical domain of apoptotic protease-activating factors"/>
    <property type="match status" value="1"/>
</dbReference>
<dbReference type="AlphaFoldDB" id="A0A7N0ZX39"/>
<name>A0A7N0ZX39_KALFE</name>
<dbReference type="PANTHER" id="PTHR36766:SF40">
    <property type="entry name" value="DISEASE RESISTANCE PROTEIN RGA3"/>
    <property type="match status" value="1"/>
</dbReference>
<protein>
    <recommendedName>
        <fullName evidence="2">NB-ARC domain-containing protein</fullName>
    </recommendedName>
</protein>
<evidence type="ECO:0000259" key="2">
    <source>
        <dbReference type="Pfam" id="PF00931"/>
    </source>
</evidence>
<accession>A0A7N0ZX39</accession>
<keyword evidence="1" id="KW-0611">Plant defense</keyword>